<evidence type="ECO:0000313" key="10">
    <source>
        <dbReference type="Proteomes" id="UP000182471"/>
    </source>
</evidence>
<dbReference type="GO" id="GO:0005886">
    <property type="term" value="C:plasma membrane"/>
    <property type="evidence" value="ECO:0007669"/>
    <property type="project" value="UniProtKB-SubCell"/>
</dbReference>
<dbReference type="PANTHER" id="PTHR40074">
    <property type="entry name" value="O-ACETYLTRANSFERASE WECH"/>
    <property type="match status" value="1"/>
</dbReference>
<evidence type="ECO:0000259" key="8">
    <source>
        <dbReference type="Pfam" id="PF01757"/>
    </source>
</evidence>
<keyword evidence="9" id="KW-0012">Acyltransferase</keyword>
<feature type="domain" description="Acyltransferase 3" evidence="8">
    <location>
        <begin position="6"/>
        <end position="339"/>
    </location>
</feature>
<keyword evidence="4 7" id="KW-0812">Transmembrane</keyword>
<gene>
    <name evidence="9" type="ORF">SAMN02910429_01495</name>
</gene>
<feature type="transmembrane region" description="Helical" evidence="7">
    <location>
        <begin position="117"/>
        <end position="135"/>
    </location>
</feature>
<keyword evidence="9" id="KW-0808">Transferase</keyword>
<feature type="transmembrane region" description="Helical" evidence="7">
    <location>
        <begin position="9"/>
        <end position="28"/>
    </location>
</feature>
<evidence type="ECO:0000256" key="3">
    <source>
        <dbReference type="ARBA" id="ARBA00022475"/>
    </source>
</evidence>
<sequence>MERKTYCDYLRVIATFAVVLLHVSASNWYSTDVNGLQWQAFNFYDSVVRWGVPVFLMISGALFLNREVPLKKIYGKYILRMVIAFYVWSLFYVIMTVETLENGIIYGIKTHMRALALGHYHMWFIIMIIGIYMCIPFYKRIVTDDFIMKYFLILSFIFFFMIPWTTKLLNDYVVGNNEQMAKLVGVVNSYVSNKNMQMVLGYSFYFVLGYFLDMIELKKKQRVIVYILGAIGFAFTVGVDLNLALKTQQPCGNYYGNFDVNIMLEAVCVHTLFKYREYKSEKFNSLIYMISGYTFGAYLIHVFFIEKFSSVLSFNALSFNPVVSVPVVSCAVLVCALLVSGILNHIPIIKKYCV</sequence>
<dbReference type="InterPro" id="IPR002656">
    <property type="entry name" value="Acyl_transf_3_dom"/>
</dbReference>
<dbReference type="RefSeq" id="WP_022748977.1">
    <property type="nucleotide sequence ID" value="NZ_FOGW01000014.1"/>
</dbReference>
<feature type="transmembrane region" description="Helical" evidence="7">
    <location>
        <begin position="285"/>
        <end position="305"/>
    </location>
</feature>
<protein>
    <submittedName>
        <fullName evidence="9">Surface polysaccharide O-acyltransferase, integral membrane enzyme</fullName>
    </submittedName>
</protein>
<dbReference type="GO" id="GO:0016413">
    <property type="term" value="F:O-acetyltransferase activity"/>
    <property type="evidence" value="ECO:0007669"/>
    <property type="project" value="TreeGrafter"/>
</dbReference>
<feature type="transmembrane region" description="Helical" evidence="7">
    <location>
        <begin position="48"/>
        <end position="65"/>
    </location>
</feature>
<dbReference type="EMBL" id="FOGW01000014">
    <property type="protein sequence ID" value="SER92447.1"/>
    <property type="molecule type" value="Genomic_DNA"/>
</dbReference>
<organism evidence="9 10">
    <name type="scientific">Lachnobacterium bovis</name>
    <dbReference type="NCBI Taxonomy" id="140626"/>
    <lineage>
        <taxon>Bacteria</taxon>
        <taxon>Bacillati</taxon>
        <taxon>Bacillota</taxon>
        <taxon>Clostridia</taxon>
        <taxon>Lachnospirales</taxon>
        <taxon>Lachnospiraceae</taxon>
        <taxon>Lachnobacterium</taxon>
    </lineage>
</organism>
<keyword evidence="6 7" id="KW-0472">Membrane</keyword>
<evidence type="ECO:0000256" key="4">
    <source>
        <dbReference type="ARBA" id="ARBA00022692"/>
    </source>
</evidence>
<dbReference type="Proteomes" id="UP000182471">
    <property type="component" value="Unassembled WGS sequence"/>
</dbReference>
<name>A0A1H9T5S6_9FIRM</name>
<keyword evidence="10" id="KW-1185">Reference proteome</keyword>
<evidence type="ECO:0000256" key="2">
    <source>
        <dbReference type="ARBA" id="ARBA00007400"/>
    </source>
</evidence>
<evidence type="ECO:0000256" key="5">
    <source>
        <dbReference type="ARBA" id="ARBA00022989"/>
    </source>
</evidence>
<evidence type="ECO:0000256" key="7">
    <source>
        <dbReference type="SAM" id="Phobius"/>
    </source>
</evidence>
<dbReference type="GO" id="GO:0009246">
    <property type="term" value="P:enterobacterial common antigen biosynthetic process"/>
    <property type="evidence" value="ECO:0007669"/>
    <property type="project" value="TreeGrafter"/>
</dbReference>
<feature type="transmembrane region" description="Helical" evidence="7">
    <location>
        <begin position="325"/>
        <end position="343"/>
    </location>
</feature>
<dbReference type="AlphaFoldDB" id="A0A1H9T5S6"/>
<keyword evidence="5 7" id="KW-1133">Transmembrane helix</keyword>
<feature type="transmembrane region" description="Helical" evidence="7">
    <location>
        <begin position="224"/>
        <end position="243"/>
    </location>
</feature>
<evidence type="ECO:0000313" key="9">
    <source>
        <dbReference type="EMBL" id="SER92447.1"/>
    </source>
</evidence>
<accession>A0A1H9T5S6</accession>
<proteinExistence type="inferred from homology"/>
<evidence type="ECO:0000256" key="6">
    <source>
        <dbReference type="ARBA" id="ARBA00023136"/>
    </source>
</evidence>
<feature type="transmembrane region" description="Helical" evidence="7">
    <location>
        <begin position="147"/>
        <end position="166"/>
    </location>
</feature>
<dbReference type="Pfam" id="PF01757">
    <property type="entry name" value="Acyl_transf_3"/>
    <property type="match status" value="1"/>
</dbReference>
<comment type="subcellular location">
    <subcellularLocation>
        <location evidence="1">Cell membrane</location>
        <topology evidence="1">Multi-pass membrane protein</topology>
    </subcellularLocation>
</comment>
<feature type="transmembrane region" description="Helical" evidence="7">
    <location>
        <begin position="77"/>
        <end position="97"/>
    </location>
</feature>
<comment type="similarity">
    <text evidence="2">Belongs to the acyltransferase 3 family.</text>
</comment>
<reference evidence="10" key="1">
    <citation type="submission" date="2016-10" db="EMBL/GenBank/DDBJ databases">
        <authorList>
            <person name="Varghese N."/>
            <person name="Submissions S."/>
        </authorList>
    </citation>
    <scope>NUCLEOTIDE SEQUENCE [LARGE SCALE GENOMIC DNA]</scope>
    <source>
        <strain evidence="10">S1b</strain>
    </source>
</reference>
<evidence type="ECO:0000256" key="1">
    <source>
        <dbReference type="ARBA" id="ARBA00004651"/>
    </source>
</evidence>
<keyword evidence="3" id="KW-1003">Cell membrane</keyword>
<dbReference type="PANTHER" id="PTHR40074:SF2">
    <property type="entry name" value="O-ACETYLTRANSFERASE WECH"/>
    <property type="match status" value="1"/>
</dbReference>